<evidence type="ECO:0000256" key="7">
    <source>
        <dbReference type="ARBA" id="ARBA00022553"/>
    </source>
</evidence>
<dbReference type="Gene3D" id="3.30.450.220">
    <property type="entry name" value="LuxQ periplasmic domain, N-terminal subdomain"/>
    <property type="match status" value="1"/>
</dbReference>
<keyword evidence="10" id="KW-0547">Nucleotide-binding</keyword>
<dbReference type="InterPro" id="IPR036890">
    <property type="entry name" value="HATPase_C_sf"/>
</dbReference>
<dbReference type="CDD" id="cd16922">
    <property type="entry name" value="HATPase_EvgS-ArcB-TorS-like"/>
    <property type="match status" value="1"/>
</dbReference>
<dbReference type="PANTHER" id="PTHR43047:SF72">
    <property type="entry name" value="OSMOSENSING HISTIDINE PROTEIN KINASE SLN1"/>
    <property type="match status" value="1"/>
</dbReference>
<dbReference type="EMBL" id="FNDD01000006">
    <property type="protein sequence ID" value="SDG99048.1"/>
    <property type="molecule type" value="Genomic_DNA"/>
</dbReference>
<keyword evidence="11 22" id="KW-0418">Kinase</keyword>
<dbReference type="Proteomes" id="UP000198854">
    <property type="component" value="Unassembled WGS sequence"/>
</dbReference>
<dbReference type="AlphaFoldDB" id="A0A1G7YR65"/>
<dbReference type="InterPro" id="IPR035965">
    <property type="entry name" value="PAS-like_dom_sf"/>
</dbReference>
<dbReference type="GO" id="GO:0004721">
    <property type="term" value="F:phosphoprotein phosphatase activity"/>
    <property type="evidence" value="ECO:0007669"/>
    <property type="project" value="UniProtKB-KW"/>
</dbReference>
<gene>
    <name evidence="22" type="ORF">SAMN04488136_1068</name>
</gene>
<name>A0A1G7YR65_9VIBR</name>
<keyword evidence="5" id="KW-1003">Cell membrane</keyword>
<dbReference type="SUPFAM" id="SSF103190">
    <property type="entry name" value="Sensory domain-like"/>
    <property type="match status" value="1"/>
</dbReference>
<sequence length="859" mass="96855">MASTQRKYSRRRLASLITRSIFITISILTVIVLLQNYQVNQQVVAQEAARSKLQTSSLVQQIFNYRLQSLEIQQDSYSRNNSLTSAVKSTEHNKIDGFFNGVDQVSPAVTPDFRFIIDNDKLLWDDANSQFYGIDKQELVSISHHMSMGTSWHLEEVESLMGGRYLLLRRTPIIDLDSGQVLGYIHIGIVLNSNFSLVSSLLKGSNVDHILLAAKSHIIAASTKNDDFRHLKWLDEYASVLKNHEYMVSKTDLTINGISTYLSVYTIQNNAHIVTMMRSHYMWVIIALVCILIIALFSRHWLGQRVSKELLRLTNYTTVAAQKQKNSEFCGSSIEEFHQIGESFQLAFQRLKEQEKLFVDLFNYSLSPITLWDNKGKLIEMNPAAERSFKTGNLDDNGFSVLVEKLIPQIHMCAHGATITGVTIPIGETTYRWNLSPIVIDNEIRNIIAQGQDVTSFVEAQRQSALAREEAEESARVRADFLAKMSHELRTPLNGILGISQLLRDQIEDQTKLEHLDILCHSGEHLLAVLNDILDFSKIEQGKFQIQCSDFNLSELVTTVDKIYRPLCDDKQVELDVRSSLPEPFIVSSDQVRINQILFNLVSNAVKFTSQGKVSVFIECQEDAEKANFGMLRVLVKDSGIGIDYARQETIFEPFVQAEATTTREYGGSGLGLAIVKSLVDLLNGTITLTSRPKHGATFEVQLPIELKPGAKDAGSFKLVSEPALLFDRALQVLLVEDNHTNAFIAKAFCEKYGMTVHWVQDGYNAIDYLKRDENIDLILMDNQLPQLGGIETTKIIRDDLGLKIPIYACTADGMQDTKRAFLAVGADYVLVKPIKEVALNQAFVHYKQTFMQESKVRH</sequence>
<evidence type="ECO:0000256" key="19">
    <source>
        <dbReference type="SAM" id="Phobius"/>
    </source>
</evidence>
<dbReference type="InterPro" id="IPR001789">
    <property type="entry name" value="Sig_transdc_resp-reg_receiver"/>
</dbReference>
<dbReference type="Gene3D" id="1.10.287.130">
    <property type="match status" value="1"/>
</dbReference>
<dbReference type="GO" id="GO:0000155">
    <property type="term" value="F:phosphorelay sensor kinase activity"/>
    <property type="evidence" value="ECO:0007669"/>
    <property type="project" value="InterPro"/>
</dbReference>
<evidence type="ECO:0000256" key="4">
    <source>
        <dbReference type="ARBA" id="ARBA00019468"/>
    </source>
</evidence>
<dbReference type="SMART" id="SM00388">
    <property type="entry name" value="HisKA"/>
    <property type="match status" value="1"/>
</dbReference>
<dbReference type="NCBIfam" id="NF041947">
    <property type="entry name" value="LuxQ_Vibrio"/>
    <property type="match status" value="1"/>
</dbReference>
<comment type="catalytic activity">
    <reaction evidence="1">
        <text>ATP + protein L-histidine = ADP + protein N-phospho-L-histidine.</text>
        <dbReference type="EC" id="2.7.13.3"/>
    </reaction>
</comment>
<keyword evidence="9 19" id="KW-0812">Transmembrane</keyword>
<evidence type="ECO:0000256" key="11">
    <source>
        <dbReference type="ARBA" id="ARBA00022777"/>
    </source>
</evidence>
<dbReference type="SUPFAM" id="SSF52172">
    <property type="entry name" value="CheY-like"/>
    <property type="match status" value="1"/>
</dbReference>
<evidence type="ECO:0000256" key="8">
    <source>
        <dbReference type="ARBA" id="ARBA00022679"/>
    </source>
</evidence>
<dbReference type="OrthoDB" id="9810730at2"/>
<dbReference type="InterPro" id="IPR015387">
    <property type="entry name" value="LuxQ-periplasm_dom"/>
</dbReference>
<feature type="transmembrane region" description="Helical" evidence="19">
    <location>
        <begin position="281"/>
        <end position="302"/>
    </location>
</feature>
<feature type="domain" description="Response regulatory" evidence="21">
    <location>
        <begin position="732"/>
        <end position="848"/>
    </location>
</feature>
<keyword evidence="17 19" id="KW-0472">Membrane</keyword>
<feature type="domain" description="Histidine kinase" evidence="20">
    <location>
        <begin position="484"/>
        <end position="707"/>
    </location>
</feature>
<keyword evidence="13" id="KW-0067">ATP-binding</keyword>
<dbReference type="Gene3D" id="3.30.565.10">
    <property type="entry name" value="Histidine kinase-like ATPase, C-terminal domain"/>
    <property type="match status" value="1"/>
</dbReference>
<keyword evidence="8" id="KW-0808">Transferase</keyword>
<dbReference type="GO" id="GO:0009927">
    <property type="term" value="F:histidine phosphotransfer kinase activity"/>
    <property type="evidence" value="ECO:0007669"/>
    <property type="project" value="TreeGrafter"/>
</dbReference>
<evidence type="ECO:0000259" key="20">
    <source>
        <dbReference type="PROSITE" id="PS50109"/>
    </source>
</evidence>
<dbReference type="RefSeq" id="WP_093271135.1">
    <property type="nucleotide sequence ID" value="NZ_FNDD01000006.1"/>
</dbReference>
<evidence type="ECO:0000256" key="18">
    <source>
        <dbReference type="PROSITE-ProRule" id="PRU00169"/>
    </source>
</evidence>
<dbReference type="STRING" id="861298.SAMN04488136_1068"/>
<feature type="modified residue" description="4-aspartylphosphate" evidence="18">
    <location>
        <position position="782"/>
    </location>
</feature>
<dbReference type="InterPro" id="IPR003661">
    <property type="entry name" value="HisK_dim/P_dom"/>
</dbReference>
<dbReference type="Gene3D" id="3.30.450.20">
    <property type="entry name" value="PAS domain"/>
    <property type="match status" value="1"/>
</dbReference>
<evidence type="ECO:0000256" key="1">
    <source>
        <dbReference type="ARBA" id="ARBA00000085"/>
    </source>
</evidence>
<evidence type="ECO:0000313" key="22">
    <source>
        <dbReference type="EMBL" id="SDG99048.1"/>
    </source>
</evidence>
<dbReference type="Gene3D" id="2.20.20.100">
    <property type="entry name" value="LuxQ periplasmic domain, C-terminal subdomain"/>
    <property type="match status" value="1"/>
</dbReference>
<evidence type="ECO:0000256" key="5">
    <source>
        <dbReference type="ARBA" id="ARBA00022475"/>
    </source>
</evidence>
<dbReference type="SUPFAM" id="SSF55785">
    <property type="entry name" value="PYP-like sensor domain (PAS domain)"/>
    <property type="match status" value="1"/>
</dbReference>
<evidence type="ECO:0000256" key="15">
    <source>
        <dbReference type="ARBA" id="ARBA00022989"/>
    </source>
</evidence>
<dbReference type="FunFam" id="1.10.287.130:FF:000091">
    <property type="entry name" value="Autoinducer 2 sensor kinase/phosphatase LuxQ"/>
    <property type="match status" value="1"/>
</dbReference>
<dbReference type="CDD" id="cd00082">
    <property type="entry name" value="HisKA"/>
    <property type="match status" value="1"/>
</dbReference>
<proteinExistence type="predicted"/>
<evidence type="ECO:0000256" key="16">
    <source>
        <dbReference type="ARBA" id="ARBA00023012"/>
    </source>
</evidence>
<dbReference type="InterPro" id="IPR005467">
    <property type="entry name" value="His_kinase_dom"/>
</dbReference>
<dbReference type="GO" id="GO:0005886">
    <property type="term" value="C:plasma membrane"/>
    <property type="evidence" value="ECO:0007669"/>
    <property type="project" value="UniProtKB-SubCell"/>
</dbReference>
<protein>
    <recommendedName>
        <fullName evidence="4">Autoinducer 2 sensor kinase/phosphatase LuxQ</fullName>
        <ecNumber evidence="3">2.7.13.3</ecNumber>
    </recommendedName>
</protein>
<dbReference type="InterPro" id="IPR043056">
    <property type="entry name" value="LuxQ-periplasm_N"/>
</dbReference>
<keyword evidence="15 19" id="KW-1133">Transmembrane helix</keyword>
<dbReference type="SUPFAM" id="SSF55874">
    <property type="entry name" value="ATPase domain of HSP90 chaperone/DNA topoisomerase II/histidine kinase"/>
    <property type="match status" value="1"/>
</dbReference>
<dbReference type="GO" id="GO:0005524">
    <property type="term" value="F:ATP binding"/>
    <property type="evidence" value="ECO:0007669"/>
    <property type="project" value="UniProtKB-KW"/>
</dbReference>
<evidence type="ECO:0000313" key="23">
    <source>
        <dbReference type="Proteomes" id="UP000198854"/>
    </source>
</evidence>
<keyword evidence="23" id="KW-1185">Reference proteome</keyword>
<dbReference type="PROSITE" id="PS50109">
    <property type="entry name" value="HIS_KIN"/>
    <property type="match status" value="1"/>
</dbReference>
<dbReference type="InterPro" id="IPR011006">
    <property type="entry name" value="CheY-like_superfamily"/>
</dbReference>
<evidence type="ECO:0000259" key="21">
    <source>
        <dbReference type="PROSITE" id="PS50110"/>
    </source>
</evidence>
<dbReference type="InterPro" id="IPR036097">
    <property type="entry name" value="HisK_dim/P_sf"/>
</dbReference>
<dbReference type="InterPro" id="IPR003594">
    <property type="entry name" value="HATPase_dom"/>
</dbReference>
<dbReference type="SMART" id="SM00387">
    <property type="entry name" value="HATPase_c"/>
    <property type="match status" value="1"/>
</dbReference>
<dbReference type="SMART" id="SM00448">
    <property type="entry name" value="REC"/>
    <property type="match status" value="1"/>
</dbReference>
<dbReference type="Pfam" id="PF02518">
    <property type="entry name" value="HATPase_c"/>
    <property type="match status" value="1"/>
</dbReference>
<keyword evidence="6" id="KW-0997">Cell inner membrane</keyword>
<keyword evidence="12" id="KW-0378">Hydrolase</keyword>
<dbReference type="PRINTS" id="PR00344">
    <property type="entry name" value="BCTRLSENSOR"/>
</dbReference>
<dbReference type="Pfam" id="PF09308">
    <property type="entry name" value="LuxQ-periplasm"/>
    <property type="match status" value="1"/>
</dbReference>
<accession>A0A1G7YR65</accession>
<dbReference type="SUPFAM" id="SSF47384">
    <property type="entry name" value="Homodimeric domain of signal transducing histidine kinase"/>
    <property type="match status" value="1"/>
</dbReference>
<evidence type="ECO:0000256" key="12">
    <source>
        <dbReference type="ARBA" id="ARBA00022801"/>
    </source>
</evidence>
<evidence type="ECO:0000256" key="13">
    <source>
        <dbReference type="ARBA" id="ARBA00022840"/>
    </source>
</evidence>
<organism evidence="22 23">
    <name type="scientific">Vibrio xiamenensis</name>
    <dbReference type="NCBI Taxonomy" id="861298"/>
    <lineage>
        <taxon>Bacteria</taxon>
        <taxon>Pseudomonadati</taxon>
        <taxon>Pseudomonadota</taxon>
        <taxon>Gammaproteobacteria</taxon>
        <taxon>Vibrionales</taxon>
        <taxon>Vibrionaceae</taxon>
        <taxon>Vibrio</taxon>
    </lineage>
</organism>
<evidence type="ECO:0000256" key="14">
    <source>
        <dbReference type="ARBA" id="ARBA00022912"/>
    </source>
</evidence>
<feature type="transmembrane region" description="Helical" evidence="19">
    <location>
        <begin position="12"/>
        <end position="34"/>
    </location>
</feature>
<comment type="subcellular location">
    <subcellularLocation>
        <location evidence="2">Cell inner membrane</location>
        <topology evidence="2">Multi-pass membrane protein</topology>
    </subcellularLocation>
</comment>
<dbReference type="InterPro" id="IPR029151">
    <property type="entry name" value="Sensor-like_sf"/>
</dbReference>
<dbReference type="Pfam" id="PF00512">
    <property type="entry name" value="HisKA"/>
    <property type="match status" value="1"/>
</dbReference>
<dbReference type="PROSITE" id="PS50110">
    <property type="entry name" value="RESPONSE_REGULATORY"/>
    <property type="match status" value="1"/>
</dbReference>
<dbReference type="InterPro" id="IPR004358">
    <property type="entry name" value="Sig_transdc_His_kin-like_C"/>
</dbReference>
<dbReference type="Gene3D" id="3.40.50.2300">
    <property type="match status" value="1"/>
</dbReference>
<dbReference type="EC" id="2.7.13.3" evidence="3"/>
<evidence type="ECO:0000256" key="9">
    <source>
        <dbReference type="ARBA" id="ARBA00022692"/>
    </source>
</evidence>
<dbReference type="Pfam" id="PF00072">
    <property type="entry name" value="Response_reg"/>
    <property type="match status" value="1"/>
</dbReference>
<dbReference type="CDD" id="cd17546">
    <property type="entry name" value="REC_hyHK_CKI1_RcsC-like"/>
    <property type="match status" value="1"/>
</dbReference>
<evidence type="ECO:0000256" key="10">
    <source>
        <dbReference type="ARBA" id="ARBA00022741"/>
    </source>
</evidence>
<evidence type="ECO:0000256" key="3">
    <source>
        <dbReference type="ARBA" id="ARBA00012438"/>
    </source>
</evidence>
<keyword evidence="14" id="KW-0904">Protein phosphatase</keyword>
<reference evidence="22 23" key="1">
    <citation type="submission" date="2016-10" db="EMBL/GenBank/DDBJ databases">
        <authorList>
            <person name="de Groot N.N."/>
        </authorList>
    </citation>
    <scope>NUCLEOTIDE SEQUENCE [LARGE SCALE GENOMIC DNA]</scope>
    <source>
        <strain evidence="22 23">CGMCC 1.10228</strain>
    </source>
</reference>
<evidence type="ECO:0000256" key="17">
    <source>
        <dbReference type="ARBA" id="ARBA00023136"/>
    </source>
</evidence>
<dbReference type="FunFam" id="3.30.565.10:FF:000010">
    <property type="entry name" value="Sensor histidine kinase RcsC"/>
    <property type="match status" value="1"/>
</dbReference>
<dbReference type="PANTHER" id="PTHR43047">
    <property type="entry name" value="TWO-COMPONENT HISTIDINE PROTEIN KINASE"/>
    <property type="match status" value="1"/>
</dbReference>
<keyword evidence="7 18" id="KW-0597">Phosphoprotein</keyword>
<evidence type="ECO:0000256" key="2">
    <source>
        <dbReference type="ARBA" id="ARBA00004429"/>
    </source>
</evidence>
<evidence type="ECO:0000256" key="6">
    <source>
        <dbReference type="ARBA" id="ARBA00022519"/>
    </source>
</evidence>
<dbReference type="InterPro" id="IPR053413">
    <property type="entry name" value="AI-2_sensor_kinase/phosphatase"/>
</dbReference>
<keyword evidence="16" id="KW-0902">Two-component regulatory system</keyword>